<keyword evidence="4 6" id="KW-0472">Membrane</keyword>
<evidence type="ECO:0000256" key="6">
    <source>
        <dbReference type="SAM" id="Phobius"/>
    </source>
</evidence>
<dbReference type="PANTHER" id="PTHR12308:SF77">
    <property type="entry name" value="MEMBRANE STRESS RESPONSE PROTEIN (IST2), PUTATIVE (AFU_ORTHOLOGUE AFUA_4G03330)-RELATED"/>
    <property type="match status" value="1"/>
</dbReference>
<evidence type="ECO:0000256" key="2">
    <source>
        <dbReference type="ARBA" id="ARBA00022692"/>
    </source>
</evidence>
<accession>A0ABY0HEJ1</accession>
<reference evidence="9 10" key="1">
    <citation type="submission" date="2018-06" db="EMBL/GenBank/DDBJ databases">
        <title>Complete Genomes of Monosporascus.</title>
        <authorList>
            <person name="Robinson A.J."/>
            <person name="Natvig D.O."/>
        </authorList>
    </citation>
    <scope>NUCLEOTIDE SEQUENCE [LARGE SCALE GENOMIC DNA]</scope>
    <source>
        <strain evidence="9 10">CBS 609.92</strain>
    </source>
</reference>
<keyword evidence="3 6" id="KW-1133">Transmembrane helix</keyword>
<feature type="transmembrane region" description="Helical" evidence="6">
    <location>
        <begin position="373"/>
        <end position="395"/>
    </location>
</feature>
<dbReference type="InterPro" id="IPR007632">
    <property type="entry name" value="Anoctamin"/>
</dbReference>
<proteinExistence type="predicted"/>
<organism evidence="9 10">
    <name type="scientific">Monosporascus cannonballus</name>
    <dbReference type="NCBI Taxonomy" id="155416"/>
    <lineage>
        <taxon>Eukaryota</taxon>
        <taxon>Fungi</taxon>
        <taxon>Dikarya</taxon>
        <taxon>Ascomycota</taxon>
        <taxon>Pezizomycotina</taxon>
        <taxon>Sordariomycetes</taxon>
        <taxon>Xylariomycetidae</taxon>
        <taxon>Xylariales</taxon>
        <taxon>Xylariales incertae sedis</taxon>
        <taxon>Monosporascus</taxon>
    </lineage>
</organism>
<evidence type="ECO:0000256" key="1">
    <source>
        <dbReference type="ARBA" id="ARBA00004141"/>
    </source>
</evidence>
<comment type="subcellular location">
    <subcellularLocation>
        <location evidence="1">Membrane</location>
        <topology evidence="1">Multi-pass membrane protein</topology>
    </subcellularLocation>
</comment>
<dbReference type="PANTHER" id="PTHR12308">
    <property type="entry name" value="ANOCTAMIN"/>
    <property type="match status" value="1"/>
</dbReference>
<dbReference type="Proteomes" id="UP000294003">
    <property type="component" value="Unassembled WGS sequence"/>
</dbReference>
<protein>
    <submittedName>
        <fullName evidence="9">Uncharacterized protein</fullName>
    </submittedName>
</protein>
<dbReference type="EMBL" id="QJNS01000051">
    <property type="protein sequence ID" value="RYO90730.1"/>
    <property type="molecule type" value="Genomic_DNA"/>
</dbReference>
<evidence type="ECO:0000313" key="10">
    <source>
        <dbReference type="Proteomes" id="UP000294003"/>
    </source>
</evidence>
<feature type="domain" description="Anoctamin alpha-beta plait" evidence="8">
    <location>
        <begin position="25"/>
        <end position="144"/>
    </location>
</feature>
<feature type="domain" description="Anoctamin transmembrane" evidence="7">
    <location>
        <begin position="177"/>
        <end position="645"/>
    </location>
</feature>
<feature type="region of interest" description="Disordered" evidence="5">
    <location>
        <begin position="664"/>
        <end position="695"/>
    </location>
</feature>
<sequence>MSLTPDEDKLAVPAAAQLYRSYNDTYVIHYDFSETDETTAVKEFQCLCRDLREAGLQIEVRLGLAQSLLVFAKAPNDLLGSTVYKSRVKDYLYGITNTASEGSHGCVPGCFEAEDALSMYHLVNWSKENGGAGITPGFGKWKNVKSIFPIHNEPVNKALLKHLSKRFFLTTEDLDRIRDLFGSKVAFYFAYMQTYLRFLSFSAVTGVFAWAFLPKYSLVYAIITLFGCTVFLEYWKIRQADLSMRWDVKGVGALKVNQPKFQCEKIIVDAAGRTKHYFPKWKSISRQLLQIPFFVAALLALGAIITCVFAVEIVISETYGRPYKWCLEYLPTLLLAASLPYISSYLEDVAAMLTDYENHRTYDYYEMSLTQKIFGLSFVANYFPILLTAFVYIPLSDVIVPQIKSFLCRVFGQGLSRHLDGGSFQRDSDRLRNELIALTITGQLSDMAQEFVLPYAMHRLRSWYHAHRSYRSQQSSLESLTPDNPSEKALLQSVQRQASLPPYNVQDDISEMVIQFGYLALFSPVWPLVSVGFFVNNWIELRSDFFKICVDHRRPHPVRTDGLGPWIGWLDTLAWLGSISTAAVVHVFGTEAGNSNTLLGHAFGHVSWWSLPVTIWLSEHIFLAWRSAVQFVLQRIGSDQMRRERIERYARRKKYLEDMDAAANAGGGAHGEDHGNKRGKSIPDMLNTGFSGTRNAEMGRSEEVGIRLIKTLKQD</sequence>
<feature type="transmembrane region" description="Helical" evidence="6">
    <location>
        <begin position="194"/>
        <end position="212"/>
    </location>
</feature>
<feature type="transmembrane region" description="Helical" evidence="6">
    <location>
        <begin position="218"/>
        <end position="235"/>
    </location>
</feature>
<evidence type="ECO:0000313" key="9">
    <source>
        <dbReference type="EMBL" id="RYO90730.1"/>
    </source>
</evidence>
<evidence type="ECO:0000259" key="8">
    <source>
        <dbReference type="Pfam" id="PF20877"/>
    </source>
</evidence>
<comment type="caution">
    <text evidence="9">The sequence shown here is derived from an EMBL/GenBank/DDBJ whole genome shotgun (WGS) entry which is preliminary data.</text>
</comment>
<keyword evidence="10" id="KW-1185">Reference proteome</keyword>
<feature type="transmembrane region" description="Helical" evidence="6">
    <location>
        <begin position="291"/>
        <end position="315"/>
    </location>
</feature>
<dbReference type="Pfam" id="PF20877">
    <property type="entry name" value="Anoctamin_N"/>
    <property type="match status" value="1"/>
</dbReference>
<gene>
    <name evidence="9" type="ORF">DL762_002532</name>
</gene>
<evidence type="ECO:0000256" key="4">
    <source>
        <dbReference type="ARBA" id="ARBA00023136"/>
    </source>
</evidence>
<evidence type="ECO:0000256" key="3">
    <source>
        <dbReference type="ARBA" id="ARBA00022989"/>
    </source>
</evidence>
<dbReference type="InterPro" id="IPR049452">
    <property type="entry name" value="Anoctamin_TM"/>
</dbReference>
<dbReference type="Pfam" id="PF04547">
    <property type="entry name" value="Anoctamin"/>
    <property type="match status" value="1"/>
</dbReference>
<keyword evidence="2 6" id="KW-0812">Transmembrane</keyword>
<dbReference type="InterPro" id="IPR049456">
    <property type="entry name" value="Anoctamin_N_fung"/>
</dbReference>
<evidence type="ECO:0000256" key="5">
    <source>
        <dbReference type="SAM" id="MobiDB-lite"/>
    </source>
</evidence>
<evidence type="ECO:0000259" key="7">
    <source>
        <dbReference type="Pfam" id="PF04547"/>
    </source>
</evidence>
<name>A0ABY0HEJ1_9PEZI</name>